<evidence type="ECO:0000313" key="3">
    <source>
        <dbReference type="Proteomes" id="UP000193006"/>
    </source>
</evidence>
<proteinExistence type="predicted"/>
<sequence length="167" mass="19088">MFGYSMVQMVRSHAEKIDRPLRDQILNLYKPFKWTPCIFHRLFEGWIQKTKKLSVIIQFEKNCFDEGCMEVEGVFANHMRCKLEKRFTSVSCCSATLTPSALEELLPSCKHIKMISHNREVQALLDTAVPSANAENIMRNGTELSGQGVVALLLIQGFIHILIFLVE</sequence>
<dbReference type="EC" id="3.4.21.-" evidence="2"/>
<keyword evidence="2" id="KW-0378">Hydrolase</keyword>
<evidence type="ECO:0000313" key="2">
    <source>
        <dbReference type="EMBL" id="ARK30054.1"/>
    </source>
</evidence>
<feature type="transmembrane region" description="Helical" evidence="1">
    <location>
        <begin position="148"/>
        <end position="166"/>
    </location>
</feature>
<keyword evidence="2" id="KW-0645">Protease</keyword>
<dbReference type="Proteomes" id="UP000193006">
    <property type="component" value="Chromosome"/>
</dbReference>
<dbReference type="KEGG" id="bkw:BkAM31D_09425"/>
<accession>A0A1X9MBN2</accession>
<dbReference type="STRING" id="199441.BkAM31D_09425"/>
<protein>
    <submittedName>
        <fullName evidence="2">Serine protease AprX</fullName>
        <ecNumber evidence="2">3.4.21.-</ecNumber>
    </submittedName>
</protein>
<dbReference type="EMBL" id="CP020814">
    <property type="protein sequence ID" value="ARK30054.1"/>
    <property type="molecule type" value="Genomic_DNA"/>
</dbReference>
<organism evidence="2 3">
    <name type="scientific">Halalkalibacter krulwichiae</name>
    <dbReference type="NCBI Taxonomy" id="199441"/>
    <lineage>
        <taxon>Bacteria</taxon>
        <taxon>Bacillati</taxon>
        <taxon>Bacillota</taxon>
        <taxon>Bacilli</taxon>
        <taxon>Bacillales</taxon>
        <taxon>Bacillaceae</taxon>
        <taxon>Halalkalibacter</taxon>
    </lineage>
</organism>
<gene>
    <name evidence="2" type="primary">aprX_1</name>
    <name evidence="2" type="ORF">BkAM31D_09425</name>
</gene>
<name>A0A1X9MBN2_9BACI</name>
<keyword evidence="1" id="KW-1133">Transmembrane helix</keyword>
<evidence type="ECO:0000256" key="1">
    <source>
        <dbReference type="SAM" id="Phobius"/>
    </source>
</evidence>
<keyword evidence="3" id="KW-1185">Reference proteome</keyword>
<keyword evidence="1" id="KW-0812">Transmembrane</keyword>
<dbReference type="AlphaFoldDB" id="A0A1X9MBN2"/>
<keyword evidence="1" id="KW-0472">Membrane</keyword>
<dbReference type="GO" id="GO:0008233">
    <property type="term" value="F:peptidase activity"/>
    <property type="evidence" value="ECO:0007669"/>
    <property type="project" value="UniProtKB-KW"/>
</dbReference>
<dbReference type="GO" id="GO:0006508">
    <property type="term" value="P:proteolysis"/>
    <property type="evidence" value="ECO:0007669"/>
    <property type="project" value="UniProtKB-KW"/>
</dbReference>
<reference evidence="2 3" key="1">
    <citation type="submission" date="2017-04" db="EMBL/GenBank/DDBJ databases">
        <title>Bacillus krulwichiae AM31D Genome sequencing and assembly.</title>
        <authorList>
            <person name="Krulwich T.A."/>
            <person name="Anastor L."/>
            <person name="Ehrlich R."/>
            <person name="Ehrlich G.D."/>
            <person name="Janto B."/>
        </authorList>
    </citation>
    <scope>NUCLEOTIDE SEQUENCE [LARGE SCALE GENOMIC DNA]</scope>
    <source>
        <strain evidence="2 3">AM31D</strain>
    </source>
</reference>